<feature type="transmembrane region" description="Helical" evidence="13">
    <location>
        <begin position="393"/>
        <end position="418"/>
    </location>
</feature>
<evidence type="ECO:0000256" key="10">
    <source>
        <dbReference type="PIRSR" id="PIRSR600720-3"/>
    </source>
</evidence>
<evidence type="ECO:0000256" key="7">
    <source>
        <dbReference type="ARBA" id="ARBA00023239"/>
    </source>
</evidence>
<evidence type="ECO:0000256" key="3">
    <source>
        <dbReference type="ARBA" id="ARBA00022729"/>
    </source>
</evidence>
<dbReference type="PANTHER" id="PTHR10680">
    <property type="entry name" value="PEPTIDYL-GLYCINE ALPHA-AMIDATING MONOOXYGENASE"/>
    <property type="match status" value="1"/>
</dbReference>
<evidence type="ECO:0000256" key="2">
    <source>
        <dbReference type="ARBA" id="ARBA00022723"/>
    </source>
</evidence>
<proteinExistence type="predicted"/>
<keyword evidence="9" id="KW-0106">Calcium</keyword>
<keyword evidence="4" id="KW-0677">Repeat</keyword>
<keyword evidence="3" id="KW-0732">Signal</keyword>
<comment type="cofactor">
    <cofactor evidence="9">
        <name>Zn(2+)</name>
        <dbReference type="ChEBI" id="CHEBI:29105"/>
    </cofactor>
    <text evidence="9">Binds one Zn(2+) ion per subunit.</text>
</comment>
<dbReference type="InterPro" id="IPR011042">
    <property type="entry name" value="6-blade_b-propeller_TolB-like"/>
</dbReference>
<sequence>MLPSVLTVQKKNLNYDSDDMSNSDAGRAEEYNRESNTFVEDPDFDIVSVPDWPAEKISFGQVSGVSLDPLGNVYVFHRAQRSWGMNSFWSNNTFTETYLGPIMNPTVAVIHPITGMVLKLWGHNTFYLPHGITVDHESNVWITDVAMHQVFKFAPILNTASADNTTPLLELGRRFIPGSSRSMFCKPSAVAVLPSGEFFVSDGYCNARIMKFAADGSWLTEWGRTTLTHGSIPPPPYDFLIPHDLTLMNDRNLVCVSDRENGRIECFQTTNGSFAFDINSPRELGSHLYSASYTSAAGGLFFIINADPFHLDPIHGSVVRANYDLPKLIKTFQPLGKPFESPHDVIVSPNGGEVYVAELNQLRVCKFRVQFKNSKTSEAENHSFQDNKSSGTMLMAIFITAVVICFGAALLAAALIYLKARTRGCTGHCKNPKWLIGRSTVEGFKIGNFLGQQHQGFVKLNNFEESDEDDANVSPTFA</sequence>
<keyword evidence="7" id="KW-0456">Lyase</keyword>
<evidence type="ECO:0000256" key="8">
    <source>
        <dbReference type="PIRSR" id="PIRSR600720-1"/>
    </source>
</evidence>
<feature type="binding site" evidence="8">
    <location>
        <position position="204"/>
    </location>
    <ligand>
        <name>a protein</name>
        <dbReference type="ChEBI" id="CHEBI:16541"/>
    </ligand>
    <ligandPart>
        <name>C-terminal Xaa-(2S)-2-hydroxyglycine residue</name>
        <dbReference type="ChEBI" id="CHEBI:142768"/>
    </ligandPart>
</feature>
<keyword evidence="2 9" id="KW-0479">Metal-binding</keyword>
<feature type="binding site" evidence="9">
    <location>
        <position position="243"/>
    </location>
    <ligand>
        <name>Zn(2+)</name>
        <dbReference type="ChEBI" id="CHEBI:29105"/>
        <note>catalytic</note>
    </ligand>
</feature>
<dbReference type="GO" id="GO:0016020">
    <property type="term" value="C:membrane"/>
    <property type="evidence" value="ECO:0007669"/>
    <property type="project" value="InterPro"/>
</dbReference>
<feature type="binding site" evidence="9">
    <location>
        <position position="343"/>
    </location>
    <ligand>
        <name>Zn(2+)</name>
        <dbReference type="ChEBI" id="CHEBI:29105"/>
        <note>catalytic</note>
    </ligand>
</feature>
<evidence type="ECO:0000313" key="14">
    <source>
        <dbReference type="EMBL" id="KAK7585861.1"/>
    </source>
</evidence>
<feature type="repeat" description="NHL" evidence="11">
    <location>
        <begin position="115"/>
        <end position="156"/>
    </location>
</feature>
<gene>
    <name evidence="14" type="ORF">V9T40_000040</name>
</gene>
<evidence type="ECO:0000256" key="13">
    <source>
        <dbReference type="SAM" id="Phobius"/>
    </source>
</evidence>
<dbReference type="InterPro" id="IPR001258">
    <property type="entry name" value="NHL_repeat"/>
</dbReference>
<keyword evidence="5 10" id="KW-1015">Disulfide bond</keyword>
<keyword evidence="9" id="KW-0862">Zinc</keyword>
<feature type="disulfide bond" evidence="10">
    <location>
        <begin position="185"/>
        <end position="205"/>
    </location>
</feature>
<keyword evidence="13" id="KW-1133">Transmembrane helix</keyword>
<feature type="repeat" description="NHL" evidence="11">
    <location>
        <begin position="178"/>
        <end position="215"/>
    </location>
</feature>
<dbReference type="PROSITE" id="PS51125">
    <property type="entry name" value="NHL"/>
    <property type="match status" value="2"/>
</dbReference>
<dbReference type="PANTHER" id="PTHR10680:SF14">
    <property type="entry name" value="PEPTIDYL-GLYCINE ALPHA-AMIDATING MONOOXYGENASE"/>
    <property type="match status" value="1"/>
</dbReference>
<dbReference type="CDD" id="cd14958">
    <property type="entry name" value="NHL_PAL_like"/>
    <property type="match status" value="1"/>
</dbReference>
<name>A0AAN9Y2S3_9HEMI</name>
<keyword evidence="6" id="KW-0325">Glycoprotein</keyword>
<dbReference type="AlphaFoldDB" id="A0AAN9Y2S3"/>
<evidence type="ECO:0000256" key="11">
    <source>
        <dbReference type="PROSITE-ProRule" id="PRU00504"/>
    </source>
</evidence>
<evidence type="ECO:0000256" key="5">
    <source>
        <dbReference type="ARBA" id="ARBA00023157"/>
    </source>
</evidence>
<reference evidence="14 15" key="1">
    <citation type="submission" date="2024-03" db="EMBL/GenBank/DDBJ databases">
        <title>Adaptation during the transition from Ophiocordyceps entomopathogen to insect associate is accompanied by gene loss and intensified selection.</title>
        <authorList>
            <person name="Ward C.M."/>
            <person name="Onetto C.A."/>
            <person name="Borneman A.R."/>
        </authorList>
    </citation>
    <scope>NUCLEOTIDE SEQUENCE [LARGE SCALE GENOMIC DNA]</scope>
    <source>
        <strain evidence="14">AWRI1</strain>
        <tissue evidence="14">Single Adult Female</tissue>
    </source>
</reference>
<feature type="binding site" evidence="8">
    <location>
        <position position="259"/>
    </location>
    <ligand>
        <name>a protein</name>
        <dbReference type="ChEBI" id="CHEBI:16541"/>
    </ligand>
    <ligandPart>
        <name>C-terminal Xaa-(2S)-2-hydroxyglycine residue</name>
        <dbReference type="ChEBI" id="CHEBI:142768"/>
    </ligandPart>
</feature>
<feature type="binding site" evidence="9">
    <location>
        <position position="65"/>
    </location>
    <ligand>
        <name>Ca(2+)</name>
        <dbReference type="ChEBI" id="CHEBI:29108"/>
        <note>structural</note>
    </ligand>
</feature>
<dbReference type="GO" id="GO:0004598">
    <property type="term" value="F:peptidylamidoglycolate lyase activity"/>
    <property type="evidence" value="ECO:0007669"/>
    <property type="project" value="UniProtKB-EC"/>
</dbReference>
<keyword evidence="15" id="KW-1185">Reference proteome</keyword>
<evidence type="ECO:0000313" key="15">
    <source>
        <dbReference type="Proteomes" id="UP001367676"/>
    </source>
</evidence>
<dbReference type="Pfam" id="PF01436">
    <property type="entry name" value="NHL"/>
    <property type="match status" value="2"/>
</dbReference>
<dbReference type="PRINTS" id="PR00790">
    <property type="entry name" value="PAMONOXGNASE"/>
</dbReference>
<keyword evidence="13" id="KW-0812">Transmembrane</keyword>
<keyword evidence="13" id="KW-0472">Membrane</keyword>
<feature type="disulfide bond" evidence="10">
    <location>
        <begin position="255"/>
        <end position="266"/>
    </location>
</feature>
<accession>A0AAN9Y2S3</accession>
<feature type="region of interest" description="Disordered" evidence="12">
    <location>
        <begin position="13"/>
        <end position="34"/>
    </location>
</feature>
<comment type="caution">
    <text evidence="14">The sequence shown here is derived from an EMBL/GenBank/DDBJ whole genome shotgun (WGS) entry which is preliminary data.</text>
</comment>
<evidence type="ECO:0000256" key="9">
    <source>
        <dbReference type="PIRSR" id="PIRSR600720-2"/>
    </source>
</evidence>
<dbReference type="Gene3D" id="2.120.10.30">
    <property type="entry name" value="TolB, C-terminal domain"/>
    <property type="match status" value="1"/>
</dbReference>
<feature type="binding site" evidence="8">
    <location>
        <position position="78"/>
    </location>
    <ligand>
        <name>a protein</name>
        <dbReference type="ChEBI" id="CHEBI:16541"/>
    </ligand>
    <ligandPart>
        <name>C-terminal Xaa-(2S)-2-hydroxyglycine residue</name>
        <dbReference type="ChEBI" id="CHEBI:142768"/>
    </ligandPart>
</feature>
<evidence type="ECO:0000256" key="6">
    <source>
        <dbReference type="ARBA" id="ARBA00023180"/>
    </source>
</evidence>
<evidence type="ECO:0000256" key="4">
    <source>
        <dbReference type="ARBA" id="ARBA00022737"/>
    </source>
</evidence>
<dbReference type="EMBL" id="JBBCAQ010000028">
    <property type="protein sequence ID" value="KAK7585861.1"/>
    <property type="molecule type" value="Genomic_DNA"/>
</dbReference>
<feature type="binding site" evidence="9">
    <location>
        <position position="130"/>
    </location>
    <ligand>
        <name>Zn(2+)</name>
        <dbReference type="ChEBI" id="CHEBI:29105"/>
        <note>catalytic</note>
    </ligand>
</feature>
<dbReference type="InterPro" id="IPR000720">
    <property type="entry name" value="PHM/PAL"/>
</dbReference>
<dbReference type="GO" id="GO:0006518">
    <property type="term" value="P:peptide metabolic process"/>
    <property type="evidence" value="ECO:0007669"/>
    <property type="project" value="InterPro"/>
</dbReference>
<protein>
    <recommendedName>
        <fullName evidence="1">peptidylamidoglycolate lyase</fullName>
        <ecNumber evidence="1">4.3.2.5</ecNumber>
    </recommendedName>
</protein>
<evidence type="ECO:0000256" key="1">
    <source>
        <dbReference type="ARBA" id="ARBA00012343"/>
    </source>
</evidence>
<dbReference type="GO" id="GO:0046872">
    <property type="term" value="F:metal ion binding"/>
    <property type="evidence" value="ECO:0007669"/>
    <property type="project" value="UniProtKB-KW"/>
</dbReference>
<feature type="binding site" evidence="9">
    <location>
        <position position="344"/>
    </location>
    <ligand>
        <name>Ca(2+)</name>
        <dbReference type="ChEBI" id="CHEBI:29108"/>
        <note>structural</note>
    </ligand>
</feature>
<dbReference type="SUPFAM" id="SSF101898">
    <property type="entry name" value="NHL repeat"/>
    <property type="match status" value="1"/>
</dbReference>
<dbReference type="EC" id="4.3.2.5" evidence="1"/>
<dbReference type="Proteomes" id="UP001367676">
    <property type="component" value="Unassembled WGS sequence"/>
</dbReference>
<dbReference type="GO" id="GO:0005576">
    <property type="term" value="C:extracellular region"/>
    <property type="evidence" value="ECO:0007669"/>
    <property type="project" value="TreeGrafter"/>
</dbReference>
<evidence type="ECO:0000256" key="12">
    <source>
        <dbReference type="SAM" id="MobiDB-lite"/>
    </source>
</evidence>
<organism evidence="14 15">
    <name type="scientific">Parthenolecanium corni</name>
    <dbReference type="NCBI Taxonomy" id="536013"/>
    <lineage>
        <taxon>Eukaryota</taxon>
        <taxon>Metazoa</taxon>
        <taxon>Ecdysozoa</taxon>
        <taxon>Arthropoda</taxon>
        <taxon>Hexapoda</taxon>
        <taxon>Insecta</taxon>
        <taxon>Pterygota</taxon>
        <taxon>Neoptera</taxon>
        <taxon>Paraneoptera</taxon>
        <taxon>Hemiptera</taxon>
        <taxon>Sternorrhyncha</taxon>
        <taxon>Coccoidea</taxon>
        <taxon>Coccidae</taxon>
        <taxon>Parthenolecanium</taxon>
    </lineage>
</organism>